<dbReference type="AlphaFoldDB" id="A0A1Y2EID0"/>
<name>A0A1Y2EID0_9PEZI</name>
<dbReference type="GeneID" id="63770985"/>
<evidence type="ECO:0000313" key="2">
    <source>
        <dbReference type="Proteomes" id="UP000193689"/>
    </source>
</evidence>
<gene>
    <name evidence="1" type="ORF">BCR38DRAFT_321259</name>
</gene>
<accession>A0A1Y2EID0</accession>
<keyword evidence="2" id="KW-1185">Reference proteome</keyword>
<dbReference type="InParanoid" id="A0A1Y2EID0"/>
<organism evidence="1 2">
    <name type="scientific">Pseudomassariella vexata</name>
    <dbReference type="NCBI Taxonomy" id="1141098"/>
    <lineage>
        <taxon>Eukaryota</taxon>
        <taxon>Fungi</taxon>
        <taxon>Dikarya</taxon>
        <taxon>Ascomycota</taxon>
        <taxon>Pezizomycotina</taxon>
        <taxon>Sordariomycetes</taxon>
        <taxon>Xylariomycetidae</taxon>
        <taxon>Amphisphaeriales</taxon>
        <taxon>Pseudomassariaceae</taxon>
        <taxon>Pseudomassariella</taxon>
    </lineage>
</organism>
<comment type="caution">
    <text evidence="1">The sequence shown here is derived from an EMBL/GenBank/DDBJ whole genome shotgun (WGS) entry which is preliminary data.</text>
</comment>
<sequence length="109" mass="12077">PTVCIRPPASVIATPLPAEYSYLQRVKPRRISVRHPGYDENDVPLLSLYGFDDAQGGLYYGLLHTACAIVADNRFDGYLSASSLPEAARLQVVNRDEILAAGEYWFHVP</sequence>
<feature type="non-terminal residue" evidence="1">
    <location>
        <position position="1"/>
    </location>
</feature>
<feature type="non-terminal residue" evidence="1">
    <location>
        <position position="109"/>
    </location>
</feature>
<dbReference type="EMBL" id="MCFJ01000001">
    <property type="protein sequence ID" value="ORY70986.1"/>
    <property type="molecule type" value="Genomic_DNA"/>
</dbReference>
<protein>
    <submittedName>
        <fullName evidence="1">Uncharacterized protein</fullName>
    </submittedName>
</protein>
<evidence type="ECO:0000313" key="1">
    <source>
        <dbReference type="EMBL" id="ORY70986.1"/>
    </source>
</evidence>
<reference evidence="1 2" key="1">
    <citation type="submission" date="2016-07" db="EMBL/GenBank/DDBJ databases">
        <title>Pervasive Adenine N6-methylation of Active Genes in Fungi.</title>
        <authorList>
            <consortium name="DOE Joint Genome Institute"/>
            <person name="Mondo S.J."/>
            <person name="Dannebaum R.O."/>
            <person name="Kuo R.C."/>
            <person name="Labutti K."/>
            <person name="Haridas S."/>
            <person name="Kuo A."/>
            <person name="Salamov A."/>
            <person name="Ahrendt S.R."/>
            <person name="Lipzen A."/>
            <person name="Sullivan W."/>
            <person name="Andreopoulos W.B."/>
            <person name="Clum A."/>
            <person name="Lindquist E."/>
            <person name="Daum C."/>
            <person name="Ramamoorthy G.K."/>
            <person name="Gryganskyi A."/>
            <person name="Culley D."/>
            <person name="Magnuson J.K."/>
            <person name="James T.Y."/>
            <person name="O'Malley M.A."/>
            <person name="Stajich J.E."/>
            <person name="Spatafora J.W."/>
            <person name="Visel A."/>
            <person name="Grigoriev I.V."/>
        </authorList>
    </citation>
    <scope>NUCLEOTIDE SEQUENCE [LARGE SCALE GENOMIC DNA]</scope>
    <source>
        <strain evidence="1 2">CBS 129021</strain>
    </source>
</reference>
<dbReference type="RefSeq" id="XP_040720578.1">
    <property type="nucleotide sequence ID" value="XM_040854773.1"/>
</dbReference>
<dbReference type="Proteomes" id="UP000193689">
    <property type="component" value="Unassembled WGS sequence"/>
</dbReference>
<proteinExistence type="predicted"/>
<dbReference type="OrthoDB" id="2142759at2759"/>